<accession>A0AAV7S5M3</accession>
<dbReference type="Proteomes" id="UP001066276">
    <property type="component" value="Chromosome 4_2"/>
</dbReference>
<evidence type="ECO:0000313" key="3">
    <source>
        <dbReference type="Proteomes" id="UP001066276"/>
    </source>
</evidence>
<evidence type="ECO:0000313" key="2">
    <source>
        <dbReference type="EMBL" id="KAJ1159789.1"/>
    </source>
</evidence>
<protein>
    <submittedName>
        <fullName evidence="2">Uncharacterized protein</fullName>
    </submittedName>
</protein>
<feature type="region of interest" description="Disordered" evidence="1">
    <location>
        <begin position="92"/>
        <end position="115"/>
    </location>
</feature>
<name>A0AAV7S5M3_PLEWA</name>
<feature type="compositionally biased region" description="Basic and acidic residues" evidence="1">
    <location>
        <begin position="92"/>
        <end position="103"/>
    </location>
</feature>
<sequence>MCVGLSLPSDARLWELGAGGTHWVRVPCCGQRGVYVASFQCSLKVNDPTVEHISKGGLGGGGKAHAIAPPACSGACTGSKFGSWIRKSELAERHGAAHEETAQKPRKSAALLTWR</sequence>
<keyword evidence="3" id="KW-1185">Reference proteome</keyword>
<dbReference type="EMBL" id="JANPWB010000008">
    <property type="protein sequence ID" value="KAJ1159789.1"/>
    <property type="molecule type" value="Genomic_DNA"/>
</dbReference>
<organism evidence="2 3">
    <name type="scientific">Pleurodeles waltl</name>
    <name type="common">Iberian ribbed newt</name>
    <dbReference type="NCBI Taxonomy" id="8319"/>
    <lineage>
        <taxon>Eukaryota</taxon>
        <taxon>Metazoa</taxon>
        <taxon>Chordata</taxon>
        <taxon>Craniata</taxon>
        <taxon>Vertebrata</taxon>
        <taxon>Euteleostomi</taxon>
        <taxon>Amphibia</taxon>
        <taxon>Batrachia</taxon>
        <taxon>Caudata</taxon>
        <taxon>Salamandroidea</taxon>
        <taxon>Salamandridae</taxon>
        <taxon>Pleurodelinae</taxon>
        <taxon>Pleurodeles</taxon>
    </lineage>
</organism>
<dbReference type="AlphaFoldDB" id="A0AAV7S5M3"/>
<gene>
    <name evidence="2" type="ORF">NDU88_000294</name>
</gene>
<comment type="caution">
    <text evidence="2">The sequence shown here is derived from an EMBL/GenBank/DDBJ whole genome shotgun (WGS) entry which is preliminary data.</text>
</comment>
<reference evidence="2" key="1">
    <citation type="journal article" date="2022" name="bioRxiv">
        <title>Sequencing and chromosome-scale assembly of the giantPleurodeles waltlgenome.</title>
        <authorList>
            <person name="Brown T."/>
            <person name="Elewa A."/>
            <person name="Iarovenko S."/>
            <person name="Subramanian E."/>
            <person name="Araus A.J."/>
            <person name="Petzold A."/>
            <person name="Susuki M."/>
            <person name="Suzuki K.-i.T."/>
            <person name="Hayashi T."/>
            <person name="Toyoda A."/>
            <person name="Oliveira C."/>
            <person name="Osipova E."/>
            <person name="Leigh N.D."/>
            <person name="Simon A."/>
            <person name="Yun M.H."/>
        </authorList>
    </citation>
    <scope>NUCLEOTIDE SEQUENCE</scope>
    <source>
        <strain evidence="2">20211129_DDA</strain>
        <tissue evidence="2">Liver</tissue>
    </source>
</reference>
<proteinExistence type="predicted"/>
<evidence type="ECO:0000256" key="1">
    <source>
        <dbReference type="SAM" id="MobiDB-lite"/>
    </source>
</evidence>